<sequence length="105" mass="12019">MKNNHIPNPDVSVFIKILDRGFKLSVPADQEIFYRDGYDTFMERVRIIKNKGKGKGYDDIEAIALASIECLVALQRNQAETERLMSMFDNRVNILDEKVSEGIPN</sequence>
<dbReference type="GO" id="GO:0051301">
    <property type="term" value="P:cell division"/>
    <property type="evidence" value="ECO:0007669"/>
    <property type="project" value="UniProtKB-KW"/>
</dbReference>
<protein>
    <submittedName>
        <fullName evidence="1">Cell division protein ZapA</fullName>
    </submittedName>
</protein>
<dbReference type="Proteomes" id="UP000304900">
    <property type="component" value="Unassembled WGS sequence"/>
</dbReference>
<comment type="caution">
    <text evidence="1">The sequence shown here is derived from an EMBL/GenBank/DDBJ whole genome shotgun (WGS) entry which is preliminary data.</text>
</comment>
<evidence type="ECO:0000313" key="2">
    <source>
        <dbReference type="Proteomes" id="UP000304900"/>
    </source>
</evidence>
<keyword evidence="1" id="KW-0131">Cell cycle</keyword>
<keyword evidence="1" id="KW-0132">Cell division</keyword>
<dbReference type="EMBL" id="SZVO01000008">
    <property type="protein sequence ID" value="TKT90898.1"/>
    <property type="molecule type" value="Genomic_DNA"/>
</dbReference>
<dbReference type="Pfam" id="PF05164">
    <property type="entry name" value="ZapA"/>
    <property type="match status" value="1"/>
</dbReference>
<gene>
    <name evidence="1" type="ORF">FDK13_18200</name>
</gene>
<evidence type="ECO:0000313" key="1">
    <source>
        <dbReference type="EMBL" id="TKT90898.1"/>
    </source>
</evidence>
<reference evidence="1 2" key="1">
    <citation type="submission" date="2019-05" db="EMBL/GenBank/DDBJ databases">
        <title>Dyadobacter AR-3-8 sp. nov., isolated from arctic soil.</title>
        <authorList>
            <person name="Chaudhary D.K."/>
        </authorList>
    </citation>
    <scope>NUCLEOTIDE SEQUENCE [LARGE SCALE GENOMIC DNA]</scope>
    <source>
        <strain evidence="1 2">AR-3-8</strain>
    </source>
</reference>
<keyword evidence="2" id="KW-1185">Reference proteome</keyword>
<organism evidence="1 2">
    <name type="scientific">Dyadobacter frigoris</name>
    <dbReference type="NCBI Taxonomy" id="2576211"/>
    <lineage>
        <taxon>Bacteria</taxon>
        <taxon>Pseudomonadati</taxon>
        <taxon>Bacteroidota</taxon>
        <taxon>Cytophagia</taxon>
        <taxon>Cytophagales</taxon>
        <taxon>Spirosomataceae</taxon>
        <taxon>Dyadobacter</taxon>
    </lineage>
</organism>
<accession>A0A4U6D4I8</accession>
<name>A0A4U6D4I8_9BACT</name>
<dbReference type="AlphaFoldDB" id="A0A4U6D4I8"/>
<proteinExistence type="predicted"/>
<dbReference type="OrthoDB" id="959207at2"/>
<dbReference type="RefSeq" id="WP_137341441.1">
    <property type="nucleotide sequence ID" value="NZ_BSQH01000025.1"/>
</dbReference>
<dbReference type="InterPro" id="IPR007838">
    <property type="entry name" value="Cell_div_ZapA-like"/>
</dbReference>